<sequence>MSLPSSVARVYRVASYLPVGYKGKNATKSERQSPNLGASVFNGRWLVASVINPLDDGSSRAGYILDLMSTSDAITKDGSEALK</sequence>
<accession>A0A8E5HNM9</accession>
<evidence type="ECO:0000313" key="1">
    <source>
        <dbReference type="EMBL" id="QUC18642.1"/>
    </source>
</evidence>
<reference evidence="1" key="1">
    <citation type="submission" date="2020-03" db="EMBL/GenBank/DDBJ databases">
        <title>A mixture of massive structural variations and highly conserved coding sequences in Ustilaginoidea virens genome.</title>
        <authorList>
            <person name="Zhang K."/>
            <person name="Zhao Z."/>
            <person name="Zhang Z."/>
            <person name="Li Y."/>
            <person name="Hsiang T."/>
            <person name="Sun W."/>
        </authorList>
    </citation>
    <scope>NUCLEOTIDE SEQUENCE</scope>
    <source>
        <strain evidence="1">UV-8b</strain>
    </source>
</reference>
<dbReference type="GeneID" id="66063661"/>
<evidence type="ECO:0000313" key="2">
    <source>
        <dbReference type="Proteomes" id="UP000027002"/>
    </source>
</evidence>
<dbReference type="AlphaFoldDB" id="A0A8E5HNM9"/>
<dbReference type="EMBL" id="CP072754">
    <property type="protein sequence ID" value="QUC18642.1"/>
    <property type="molecule type" value="Genomic_DNA"/>
</dbReference>
<protein>
    <submittedName>
        <fullName evidence="1">Uncharacterized protein</fullName>
    </submittedName>
</protein>
<gene>
    <name evidence="1" type="ORF">UV8b_02883</name>
</gene>
<proteinExistence type="predicted"/>
<dbReference type="KEGG" id="uvi:66063661"/>
<name>A0A8E5HNM9_USTVR</name>
<dbReference type="Proteomes" id="UP000027002">
    <property type="component" value="Chromosome 2"/>
</dbReference>
<dbReference type="RefSeq" id="XP_042996315.1">
    <property type="nucleotide sequence ID" value="XM_043140381.1"/>
</dbReference>
<keyword evidence="2" id="KW-1185">Reference proteome</keyword>
<organism evidence="1 2">
    <name type="scientific">Ustilaginoidea virens</name>
    <name type="common">Rice false smut fungus</name>
    <name type="synonym">Villosiclava virens</name>
    <dbReference type="NCBI Taxonomy" id="1159556"/>
    <lineage>
        <taxon>Eukaryota</taxon>
        <taxon>Fungi</taxon>
        <taxon>Dikarya</taxon>
        <taxon>Ascomycota</taxon>
        <taxon>Pezizomycotina</taxon>
        <taxon>Sordariomycetes</taxon>
        <taxon>Hypocreomycetidae</taxon>
        <taxon>Hypocreales</taxon>
        <taxon>Clavicipitaceae</taxon>
        <taxon>Ustilaginoidea</taxon>
    </lineage>
</organism>